<evidence type="ECO:0000256" key="9">
    <source>
        <dbReference type="ARBA" id="ARBA00023136"/>
    </source>
</evidence>
<evidence type="ECO:0000256" key="5">
    <source>
        <dbReference type="ARBA" id="ARBA00022692"/>
    </source>
</evidence>
<evidence type="ECO:0000256" key="3">
    <source>
        <dbReference type="ARBA" id="ARBA00009620"/>
    </source>
</evidence>
<comment type="similarity">
    <text evidence="3">Belongs to the COX11/CtaG family.</text>
</comment>
<evidence type="ECO:0000256" key="1">
    <source>
        <dbReference type="ARBA" id="ARBA00004007"/>
    </source>
</evidence>
<evidence type="ECO:0000256" key="7">
    <source>
        <dbReference type="ARBA" id="ARBA00022989"/>
    </source>
</evidence>
<evidence type="ECO:0000256" key="2">
    <source>
        <dbReference type="ARBA" id="ARBA00004382"/>
    </source>
</evidence>
<dbReference type="Proteomes" id="UP000886469">
    <property type="component" value="Unassembled WGS sequence"/>
</dbReference>
<keyword evidence="8" id="KW-0186">Copper</keyword>
<reference evidence="11" key="1">
    <citation type="submission" date="2019-03" db="EMBL/GenBank/DDBJ databases">
        <title>Metabolic reconstructions from genomes of highly enriched 'Candidatus Accumulibacter' and 'Candidatus Competibacter' bioreactor populations.</title>
        <authorList>
            <person name="Annavajhala M.K."/>
            <person name="Welles L."/>
            <person name="Abbas B."/>
            <person name="Sorokin D."/>
            <person name="Park H."/>
            <person name="Van Loosdrecht M."/>
            <person name="Chandran K."/>
        </authorList>
    </citation>
    <scope>NUCLEOTIDE SEQUENCE</scope>
    <source>
        <strain evidence="11">SBR_L</strain>
    </source>
</reference>
<dbReference type="NCBIfam" id="NF003465">
    <property type="entry name" value="PRK05089.1"/>
    <property type="match status" value="1"/>
</dbReference>
<evidence type="ECO:0000313" key="11">
    <source>
        <dbReference type="EMBL" id="NMQ06144.1"/>
    </source>
</evidence>
<dbReference type="SUPFAM" id="SSF110111">
    <property type="entry name" value="Ctag/Cox11"/>
    <property type="match status" value="1"/>
</dbReference>
<organism evidence="11 12">
    <name type="scientific">Candidatus Accumulibacter contiguus</name>
    <dbReference type="NCBI Taxonomy" id="2954381"/>
    <lineage>
        <taxon>Bacteria</taxon>
        <taxon>Pseudomonadati</taxon>
        <taxon>Pseudomonadota</taxon>
        <taxon>Betaproteobacteria</taxon>
        <taxon>Candidatus Accumulibacter</taxon>
    </lineage>
</organism>
<dbReference type="PANTHER" id="PTHR21320">
    <property type="entry name" value="CYTOCHROME C OXIDASE ASSEMBLY PROTEIN COX11-RELATED"/>
    <property type="match status" value="1"/>
</dbReference>
<dbReference type="EMBL" id="SPMX01000036">
    <property type="protein sequence ID" value="NMQ06144.1"/>
    <property type="molecule type" value="Genomic_DNA"/>
</dbReference>
<gene>
    <name evidence="11" type="ORF">E4Q08_13245</name>
</gene>
<dbReference type="InterPro" id="IPR023471">
    <property type="entry name" value="CtaG/Cox11_dom_sf"/>
</dbReference>
<keyword evidence="9 10" id="KW-0472">Membrane</keyword>
<protein>
    <recommendedName>
        <fullName evidence="4">Cytochrome c oxidase assembly protein CtaG</fullName>
    </recommendedName>
</protein>
<keyword evidence="12" id="KW-1185">Reference proteome</keyword>
<dbReference type="Pfam" id="PF04442">
    <property type="entry name" value="CtaG_Cox11"/>
    <property type="match status" value="1"/>
</dbReference>
<accession>A0ABX1T8Z6</accession>
<evidence type="ECO:0000313" key="12">
    <source>
        <dbReference type="Proteomes" id="UP000886469"/>
    </source>
</evidence>
<keyword evidence="6" id="KW-0735">Signal-anchor</keyword>
<feature type="transmembrane region" description="Helical" evidence="10">
    <location>
        <begin position="71"/>
        <end position="88"/>
    </location>
</feature>
<name>A0ABX1T8Z6_9PROT</name>
<evidence type="ECO:0000256" key="4">
    <source>
        <dbReference type="ARBA" id="ARBA00015384"/>
    </source>
</evidence>
<dbReference type="InterPro" id="IPR007533">
    <property type="entry name" value="Cyt_c_oxidase_assmbl_CtaG"/>
</dbReference>
<dbReference type="Gene3D" id="2.60.370.10">
    <property type="entry name" value="Ctag/Cox11"/>
    <property type="match status" value="1"/>
</dbReference>
<evidence type="ECO:0000256" key="10">
    <source>
        <dbReference type="SAM" id="Phobius"/>
    </source>
</evidence>
<comment type="caution">
    <text evidence="11">The sequence shown here is derived from an EMBL/GenBank/DDBJ whole genome shotgun (WGS) entry which is preliminary data.</text>
</comment>
<dbReference type="PANTHER" id="PTHR21320:SF3">
    <property type="entry name" value="CYTOCHROME C OXIDASE ASSEMBLY PROTEIN COX11, MITOCHONDRIAL-RELATED"/>
    <property type="match status" value="1"/>
</dbReference>
<proteinExistence type="inferred from homology"/>
<evidence type="ECO:0000256" key="6">
    <source>
        <dbReference type="ARBA" id="ARBA00022968"/>
    </source>
</evidence>
<evidence type="ECO:0000256" key="8">
    <source>
        <dbReference type="ARBA" id="ARBA00023008"/>
    </source>
</evidence>
<keyword evidence="5 10" id="KW-0812">Transmembrane</keyword>
<comment type="function">
    <text evidence="1">Exerts its effect at some terminal stage of cytochrome c oxidase synthesis, probably by being involved in the insertion of the copper B into subunit I.</text>
</comment>
<sequence length="245" mass="26958">MRPRHTHDPRRYIIARAGQPSHRGRPCPVRSSRISEFHHSPVDGQLLNPELSPVGSTTADSRPRVGSNVRIASILVIVVVGSLLFVAAQPRLYRAFCEWTGLYDIDRAEQVAVSSLPGRPVTLEFDANSHDGGLLFRPQTNSLAVKTGEIVHVIYRVENTRDSTVIGQAVPSYGPQHAGGYVKKLECFCFKQQTFAPHEVREMDVVFLIDPKLPDDVATLTLSYTFFEVPAGGAKALATSAEVRT</sequence>
<comment type="subcellular location">
    <subcellularLocation>
        <location evidence="2">Cell inner membrane</location>
        <topology evidence="2">Single-pass type II membrane protein</topology>
        <orientation evidence="2">Periplasmic side</orientation>
    </subcellularLocation>
</comment>
<keyword evidence="7 10" id="KW-1133">Transmembrane helix</keyword>